<comment type="caution">
    <text evidence="2">The sequence shown here is derived from an EMBL/GenBank/DDBJ whole genome shotgun (WGS) entry which is preliminary data.</text>
</comment>
<keyword evidence="3" id="KW-1185">Reference proteome</keyword>
<dbReference type="Proteomes" id="UP000770661">
    <property type="component" value="Unassembled WGS sequence"/>
</dbReference>
<organism evidence="2 3">
    <name type="scientific">Chionoecetes opilio</name>
    <name type="common">Atlantic snow crab</name>
    <name type="synonym">Cancer opilio</name>
    <dbReference type="NCBI Taxonomy" id="41210"/>
    <lineage>
        <taxon>Eukaryota</taxon>
        <taxon>Metazoa</taxon>
        <taxon>Ecdysozoa</taxon>
        <taxon>Arthropoda</taxon>
        <taxon>Crustacea</taxon>
        <taxon>Multicrustacea</taxon>
        <taxon>Malacostraca</taxon>
        <taxon>Eumalacostraca</taxon>
        <taxon>Eucarida</taxon>
        <taxon>Decapoda</taxon>
        <taxon>Pleocyemata</taxon>
        <taxon>Brachyura</taxon>
        <taxon>Eubrachyura</taxon>
        <taxon>Majoidea</taxon>
        <taxon>Majidae</taxon>
        <taxon>Chionoecetes</taxon>
    </lineage>
</organism>
<reference evidence="2" key="1">
    <citation type="submission" date="2020-07" db="EMBL/GenBank/DDBJ databases">
        <title>The High-quality genome of the commercially important snow crab, Chionoecetes opilio.</title>
        <authorList>
            <person name="Jeong J.-H."/>
            <person name="Ryu S."/>
        </authorList>
    </citation>
    <scope>NUCLEOTIDE SEQUENCE</scope>
    <source>
        <strain evidence="2">MADBK_172401_WGS</strain>
        <tissue evidence="2">Digestive gland</tissue>
    </source>
</reference>
<dbReference type="EMBL" id="JACEEZ010019211">
    <property type="protein sequence ID" value="KAG0715962.1"/>
    <property type="molecule type" value="Genomic_DNA"/>
</dbReference>
<accession>A0A8J4XYD2</accession>
<proteinExistence type="predicted"/>
<gene>
    <name evidence="2" type="ORF">GWK47_010759</name>
</gene>
<name>A0A8J4XYD2_CHIOP</name>
<evidence type="ECO:0000313" key="2">
    <source>
        <dbReference type="EMBL" id="KAG0715962.1"/>
    </source>
</evidence>
<evidence type="ECO:0000313" key="3">
    <source>
        <dbReference type="Proteomes" id="UP000770661"/>
    </source>
</evidence>
<dbReference type="AlphaFoldDB" id="A0A8J4XYD2"/>
<feature type="domain" description="DUF4817" evidence="1">
    <location>
        <begin position="231"/>
        <end position="284"/>
    </location>
</feature>
<dbReference type="OrthoDB" id="9979538at2759"/>
<dbReference type="Pfam" id="PF16087">
    <property type="entry name" value="DUF4817"/>
    <property type="match status" value="1"/>
</dbReference>
<evidence type="ECO:0000259" key="1">
    <source>
        <dbReference type="Pfam" id="PF16087"/>
    </source>
</evidence>
<dbReference type="InterPro" id="IPR032135">
    <property type="entry name" value="DUF4817"/>
</dbReference>
<protein>
    <recommendedName>
        <fullName evidence="1">DUF4817 domain-containing protein</fullName>
    </recommendedName>
</protein>
<sequence>MSCSGSSPQEPIEVKVLPLDTVEYKVLNIDENQMTPAAPLIPKVEECDSDTNDTSLFEMFRQRMTYEINALQKAKNSHIISEAKACGIIHYLKWRKNPSEYPDIKLSDFGRHTIREYTSAKRMVLIDVPDLGLYSVLAVPKKSDLDTCVSFSDYRRVIHAGQMFDLVQYLHTDSNKNTHCGYRPVYERSKHEYFGIPRSYIRLHCKYCPGCVVELTAIKPRQQHKQPVTWSLEKRVFLVREFYQNEKSIDCVLKKYQKEFGTSDVPQPHTIHRLVQLFEETGNVLAPAAWLTTVHESYLKHDKPASGSNCWWASENGSTVPADPGDAD</sequence>